<geneLocation type="plasmid" evidence="4">
    <name>Plasmid3 dna</name>
</geneLocation>
<feature type="transmembrane region" description="Helical" evidence="2">
    <location>
        <begin position="180"/>
        <end position="202"/>
    </location>
</feature>
<organism evidence="3 4">
    <name type="scientific">Calothrix parasitica NIES-267</name>
    <dbReference type="NCBI Taxonomy" id="1973488"/>
    <lineage>
        <taxon>Bacteria</taxon>
        <taxon>Bacillati</taxon>
        <taxon>Cyanobacteriota</taxon>
        <taxon>Cyanophyceae</taxon>
        <taxon>Nostocales</taxon>
        <taxon>Calotrichaceae</taxon>
        <taxon>Calothrix</taxon>
    </lineage>
</organism>
<evidence type="ECO:0000313" key="4">
    <source>
        <dbReference type="Proteomes" id="UP000218418"/>
    </source>
</evidence>
<protein>
    <submittedName>
        <fullName evidence="3">Uncharacterized protein</fullName>
    </submittedName>
</protein>
<keyword evidence="2" id="KW-0812">Transmembrane</keyword>
<feature type="transmembrane region" description="Helical" evidence="2">
    <location>
        <begin position="67"/>
        <end position="87"/>
    </location>
</feature>
<gene>
    <name evidence="3" type="ORF">NIES267_74490</name>
</gene>
<dbReference type="OrthoDB" id="509881at2"/>
<feature type="transmembrane region" description="Helical" evidence="2">
    <location>
        <begin position="107"/>
        <end position="134"/>
    </location>
</feature>
<sequence>MTIPTKRNNSTSSSSKSSNTKTFVGFGSQSKSSKNNFGNTLARIILFIPNQVINLACFFLRGRGRGLLGLGVFVWGLVISADAYWQAANPGAPALTQFGNPEGKAVLGLWASLGLLLTPQWASFVGSIVTSTIIQVIEGMALRGNTPEEAKGTLDYYSQFDAGSAPSGKINRAKAAHDDFVNAGMIQYIIVGVAAIVCWIWDAVVTFSAHNPLNYWGEPMTVATVTVINIIKIFAAETGFGIMLRLNGRG</sequence>
<name>A0A1Z4M395_9CYAN</name>
<evidence type="ECO:0000256" key="2">
    <source>
        <dbReference type="SAM" id="Phobius"/>
    </source>
</evidence>
<feature type="transmembrane region" description="Helical" evidence="2">
    <location>
        <begin position="222"/>
        <end position="244"/>
    </location>
</feature>
<dbReference type="AlphaFoldDB" id="A0A1Z4M395"/>
<keyword evidence="4" id="KW-1185">Reference proteome</keyword>
<proteinExistence type="predicted"/>
<evidence type="ECO:0000256" key="1">
    <source>
        <dbReference type="SAM" id="MobiDB-lite"/>
    </source>
</evidence>
<keyword evidence="2" id="KW-1133">Transmembrane helix</keyword>
<evidence type="ECO:0000313" key="3">
    <source>
        <dbReference type="EMBL" id="BAY87925.1"/>
    </source>
</evidence>
<dbReference type="EMBL" id="AP018230">
    <property type="protein sequence ID" value="BAY87925.1"/>
    <property type="molecule type" value="Genomic_DNA"/>
</dbReference>
<feature type="region of interest" description="Disordered" evidence="1">
    <location>
        <begin position="1"/>
        <end position="20"/>
    </location>
</feature>
<accession>A0A1Z4M395</accession>
<dbReference type="Proteomes" id="UP000218418">
    <property type="component" value="Plasmid plasmid3"/>
</dbReference>
<keyword evidence="2" id="KW-0472">Membrane</keyword>
<reference evidence="3 4" key="1">
    <citation type="submission" date="2017-06" db="EMBL/GenBank/DDBJ databases">
        <title>Genome sequencing of cyanobaciteial culture collection at National Institute for Environmental Studies (NIES).</title>
        <authorList>
            <person name="Hirose Y."/>
            <person name="Shimura Y."/>
            <person name="Fujisawa T."/>
            <person name="Nakamura Y."/>
            <person name="Kawachi M."/>
        </authorList>
    </citation>
    <scope>NUCLEOTIDE SEQUENCE [LARGE SCALE GENOMIC DNA]</scope>
    <source>
        <strain evidence="3 4">NIES-267</strain>
        <plasmid evidence="4">Plasmid3 dna</plasmid>
    </source>
</reference>
<keyword evidence="3" id="KW-0614">Plasmid</keyword>